<sequence>MSKSSGLGDALYIAGYDLSGDINSVKLAAPTAVQDVTGIDKSAIERIGLVRDGSIDYKAFFNPTRAHPQLSLLPTTDQILTYCRGTALGSPAACLVAKQLNYDGTRADSGEFTFAVNAVANGYGMEWGNQLTAGLRTDTAATNGTGIDTTASAAFGAQAYLQVTAFTGTDCTVKIQDSADNVSFADVAGLGFTQVTAGPTSQRIATSNAATIRRYVRAVTVTTGGFTSITFSVVINKNPVAGVAF</sequence>
<dbReference type="Gene3D" id="2.60.120.1110">
    <property type="match status" value="1"/>
</dbReference>
<name>A0ABQ3QXB5_9ACTN</name>
<keyword evidence="2" id="KW-1185">Reference proteome</keyword>
<protein>
    <submittedName>
        <fullName evidence="1">Uncharacterized protein</fullName>
    </submittedName>
</protein>
<evidence type="ECO:0000313" key="1">
    <source>
        <dbReference type="EMBL" id="GHI41919.1"/>
    </source>
</evidence>
<evidence type="ECO:0000313" key="2">
    <source>
        <dbReference type="Proteomes" id="UP001050808"/>
    </source>
</evidence>
<comment type="caution">
    <text evidence="1">The sequence shown here is derived from an EMBL/GenBank/DDBJ whole genome shotgun (WGS) entry which is preliminary data.</text>
</comment>
<organism evidence="1 2">
    <name type="scientific">Streptomyces violascens</name>
    <dbReference type="NCBI Taxonomy" id="67381"/>
    <lineage>
        <taxon>Bacteria</taxon>
        <taxon>Bacillati</taxon>
        <taxon>Actinomycetota</taxon>
        <taxon>Actinomycetes</taxon>
        <taxon>Kitasatosporales</taxon>
        <taxon>Streptomycetaceae</taxon>
        <taxon>Streptomyces</taxon>
    </lineage>
</organism>
<proteinExistence type="predicted"/>
<reference evidence="1" key="1">
    <citation type="submission" date="2024-05" db="EMBL/GenBank/DDBJ databases">
        <title>Whole genome shotgun sequence of Streptomyces violascens NBRC 12920.</title>
        <authorList>
            <person name="Komaki H."/>
            <person name="Tamura T."/>
        </authorList>
    </citation>
    <scope>NUCLEOTIDE SEQUENCE</scope>
    <source>
        <strain evidence="1">NBRC 12920</strain>
    </source>
</reference>
<dbReference type="Proteomes" id="UP001050808">
    <property type="component" value="Unassembled WGS sequence"/>
</dbReference>
<dbReference type="RefSeq" id="WP_189963439.1">
    <property type="nucleotide sequence ID" value="NZ_BMUA01000008.1"/>
</dbReference>
<gene>
    <name evidence="1" type="ORF">Sviol_63270</name>
</gene>
<accession>A0ABQ3QXB5</accession>
<dbReference type="EMBL" id="BNDY01000017">
    <property type="protein sequence ID" value="GHI41919.1"/>
    <property type="molecule type" value="Genomic_DNA"/>
</dbReference>